<dbReference type="InterPro" id="IPR036291">
    <property type="entry name" value="NAD(P)-bd_dom_sf"/>
</dbReference>
<proteinExistence type="inferred from homology"/>
<sequence>MDGFLNPASVALIGVSRQTGVGAYNNLEMMLRYGYQGKIYVIHPKVPNILGFDTYPSVADLPEAPELAVISVGRDRVLPVFQECAEKGIRHVIVISQGFADADETGADLQRELTETARRFGVRVLGPNTMGVLNAFSRFSTAFLDLPKDPSPPPLSLVAQSGVLQVGIESFTGRIGKAIDIGNGCDVHFADVLPYLAEDPQTEIIVLHMEGIRRGREFLQTAARMAARKPVIVFKTGRSEAGARAALSHTGSLVGEDAVFDAAFRKAGLLRVRNMVELRAVCKAFLNFRAMEGPRLGVATATGACGIMTADACEDYGLRLAPFPEEARSSLENPRIAWHRLGNPVDLWPLGMVGGSFTNVLERTCNALFRSDDVHAVLVIAPVMASPLHDDLRLTETTRRIQERNTGRKPLAFWLYGDGAHEEAPKLDAMDGVACFASIDEAVMGLSATYRFEQIRRKPPRAEILEHPARAETPVPLAAPEDVITGADAEEILRNYGIVSAPSRITLDPAEAVQWADSVGYPVVLKIVSPQWLHKSDRGGVVTGISDRASLERAFSDLSERFRHKTPDGHLTGIQVQKQLAGKELLLGVSRDPHFGPVVLAGMGGVYTEVFRDVARGIAPLEKEEAERMLRSLRIYPLLQGVRGEAPAAIPAVVDALLALSRLAMDHPEITELDLNPVFVNDQGCFSVDCRIVLSSG</sequence>
<dbReference type="InterPro" id="IPR003781">
    <property type="entry name" value="CoA-bd"/>
</dbReference>
<reference evidence="8" key="1">
    <citation type="submission" date="2016-11" db="EMBL/GenBank/DDBJ databases">
        <authorList>
            <person name="Varghese N."/>
            <person name="Submissions S."/>
        </authorList>
    </citation>
    <scope>NUCLEOTIDE SEQUENCE [LARGE SCALE GENOMIC DNA]</scope>
    <source>
        <strain evidence="8">DSM 9756</strain>
    </source>
</reference>
<dbReference type="GO" id="GO:0046872">
    <property type="term" value="F:metal ion binding"/>
    <property type="evidence" value="ECO:0007669"/>
    <property type="project" value="InterPro"/>
</dbReference>
<dbReference type="SUPFAM" id="SSF56059">
    <property type="entry name" value="Glutathione synthetase ATP-binding domain-like"/>
    <property type="match status" value="1"/>
</dbReference>
<dbReference type="Pfam" id="PF13607">
    <property type="entry name" value="Succ_CoA_lig"/>
    <property type="match status" value="1"/>
</dbReference>
<evidence type="ECO:0000313" key="8">
    <source>
        <dbReference type="Proteomes" id="UP000184076"/>
    </source>
</evidence>
<feature type="domain" description="ATP-grasp" evidence="6">
    <location>
        <begin position="490"/>
        <end position="526"/>
    </location>
</feature>
<dbReference type="InterPro" id="IPR051538">
    <property type="entry name" value="Acyl-CoA_Synth/Transferase"/>
</dbReference>
<dbReference type="InterPro" id="IPR016102">
    <property type="entry name" value="Succinyl-CoA_synth-like"/>
</dbReference>
<keyword evidence="8" id="KW-1185">Reference proteome</keyword>
<dbReference type="FunFam" id="3.30.1490.20:FF:000020">
    <property type="entry name" value="Protein lysine acetyltransferase"/>
    <property type="match status" value="1"/>
</dbReference>
<evidence type="ECO:0000313" key="7">
    <source>
        <dbReference type="EMBL" id="SHE33137.1"/>
    </source>
</evidence>
<dbReference type="Gene3D" id="3.30.1490.20">
    <property type="entry name" value="ATP-grasp fold, A domain"/>
    <property type="match status" value="1"/>
</dbReference>
<gene>
    <name evidence="7" type="ORF">SAMN02745206_00131</name>
</gene>
<evidence type="ECO:0000256" key="5">
    <source>
        <dbReference type="PROSITE-ProRule" id="PRU00409"/>
    </source>
</evidence>
<keyword evidence="7" id="KW-0808">Transferase</keyword>
<dbReference type="SUPFAM" id="SSF51735">
    <property type="entry name" value="NAD(P)-binding Rossmann-fold domains"/>
    <property type="match status" value="1"/>
</dbReference>
<dbReference type="InterPro" id="IPR032875">
    <property type="entry name" value="Succ_CoA_lig_flav_dom"/>
</dbReference>
<name>A0A1M4SMD5_9BACT</name>
<dbReference type="GO" id="GO:0016740">
    <property type="term" value="F:transferase activity"/>
    <property type="evidence" value="ECO:0007669"/>
    <property type="project" value="UniProtKB-KW"/>
</dbReference>
<dbReference type="Gene3D" id="3.40.50.720">
    <property type="entry name" value="NAD(P)-binding Rossmann-like Domain"/>
    <property type="match status" value="1"/>
</dbReference>
<protein>
    <submittedName>
        <fullName evidence="7">Acetyltransferase</fullName>
    </submittedName>
</protein>
<keyword evidence="3 5" id="KW-0067">ATP-binding</keyword>
<keyword evidence="1" id="KW-0436">Ligase</keyword>
<dbReference type="GO" id="GO:0005524">
    <property type="term" value="F:ATP binding"/>
    <property type="evidence" value="ECO:0007669"/>
    <property type="project" value="UniProtKB-UniRule"/>
</dbReference>
<dbReference type="Pfam" id="PF13549">
    <property type="entry name" value="ATP-grasp_5"/>
    <property type="match status" value="1"/>
</dbReference>
<dbReference type="PROSITE" id="PS50975">
    <property type="entry name" value="ATP_GRASP"/>
    <property type="match status" value="1"/>
</dbReference>
<dbReference type="PANTHER" id="PTHR43334">
    <property type="entry name" value="ACETATE--COA LIGASE [ADP-FORMING]"/>
    <property type="match status" value="1"/>
</dbReference>
<dbReference type="Gene3D" id="3.40.50.261">
    <property type="entry name" value="Succinyl-CoA synthetase domains"/>
    <property type="match status" value="2"/>
</dbReference>
<evidence type="ECO:0000256" key="4">
    <source>
        <dbReference type="ARBA" id="ARBA00060888"/>
    </source>
</evidence>
<evidence type="ECO:0000256" key="1">
    <source>
        <dbReference type="ARBA" id="ARBA00022598"/>
    </source>
</evidence>
<dbReference type="Proteomes" id="UP000184076">
    <property type="component" value="Unassembled WGS sequence"/>
</dbReference>
<evidence type="ECO:0000256" key="3">
    <source>
        <dbReference type="ARBA" id="ARBA00022840"/>
    </source>
</evidence>
<dbReference type="Gene3D" id="3.30.470.20">
    <property type="entry name" value="ATP-grasp fold, B domain"/>
    <property type="match status" value="1"/>
</dbReference>
<keyword evidence="2 5" id="KW-0547">Nucleotide-binding</keyword>
<dbReference type="InterPro" id="IPR013815">
    <property type="entry name" value="ATP_grasp_subdomain_1"/>
</dbReference>
<dbReference type="EMBL" id="FQVB01000003">
    <property type="protein sequence ID" value="SHE33137.1"/>
    <property type="molecule type" value="Genomic_DNA"/>
</dbReference>
<evidence type="ECO:0000259" key="6">
    <source>
        <dbReference type="PROSITE" id="PS50975"/>
    </source>
</evidence>
<organism evidence="7 8">
    <name type="scientific">Desulfacinum infernum DSM 9756</name>
    <dbReference type="NCBI Taxonomy" id="1121391"/>
    <lineage>
        <taxon>Bacteria</taxon>
        <taxon>Pseudomonadati</taxon>
        <taxon>Thermodesulfobacteriota</taxon>
        <taxon>Syntrophobacteria</taxon>
        <taxon>Syntrophobacterales</taxon>
        <taxon>Syntrophobacteraceae</taxon>
        <taxon>Desulfacinum</taxon>
    </lineage>
</organism>
<dbReference type="SMART" id="SM00881">
    <property type="entry name" value="CoA_binding"/>
    <property type="match status" value="1"/>
</dbReference>
<dbReference type="RefSeq" id="WP_178371858.1">
    <property type="nucleotide sequence ID" value="NZ_FQVB01000003.1"/>
</dbReference>
<dbReference type="PANTHER" id="PTHR43334:SF1">
    <property type="entry name" value="3-HYDROXYPROPIONATE--COA LIGASE [ADP-FORMING]"/>
    <property type="match status" value="1"/>
</dbReference>
<evidence type="ECO:0000256" key="2">
    <source>
        <dbReference type="ARBA" id="ARBA00022741"/>
    </source>
</evidence>
<dbReference type="SUPFAM" id="SSF52210">
    <property type="entry name" value="Succinyl-CoA synthetase domains"/>
    <property type="match status" value="2"/>
</dbReference>
<accession>A0A1M4SMD5</accession>
<dbReference type="Pfam" id="PF13380">
    <property type="entry name" value="CoA_binding_2"/>
    <property type="match status" value="1"/>
</dbReference>
<dbReference type="GO" id="GO:0016874">
    <property type="term" value="F:ligase activity"/>
    <property type="evidence" value="ECO:0007669"/>
    <property type="project" value="UniProtKB-KW"/>
</dbReference>
<dbReference type="STRING" id="1121391.SAMN02745206_00131"/>
<dbReference type="AlphaFoldDB" id="A0A1M4SMD5"/>
<comment type="similarity">
    <text evidence="4">In the N-terminal section; belongs to the acetate CoA ligase alpha subunit family.</text>
</comment>
<dbReference type="InterPro" id="IPR011761">
    <property type="entry name" value="ATP-grasp"/>
</dbReference>